<dbReference type="InterPro" id="IPR045068">
    <property type="entry name" value="BACURD1-3"/>
</dbReference>
<reference evidence="3" key="1">
    <citation type="submission" date="2024-02" db="UniProtKB">
        <authorList>
            <consortium name="WormBaseParasite"/>
        </authorList>
    </citation>
    <scope>IDENTIFICATION</scope>
</reference>
<keyword evidence="2" id="KW-1185">Reference proteome</keyword>
<evidence type="ECO:0000259" key="1">
    <source>
        <dbReference type="PROSITE" id="PS50097"/>
    </source>
</evidence>
<dbReference type="AlphaFoldDB" id="A0AAF3J1V1"/>
<dbReference type="Proteomes" id="UP000887575">
    <property type="component" value="Unassembled WGS sequence"/>
</dbReference>
<feature type="domain" description="BTB" evidence="1">
    <location>
        <begin position="21"/>
        <end position="89"/>
    </location>
</feature>
<dbReference type="SUPFAM" id="SSF54695">
    <property type="entry name" value="POZ domain"/>
    <property type="match status" value="1"/>
</dbReference>
<dbReference type="PROSITE" id="PS50097">
    <property type="entry name" value="BTB"/>
    <property type="match status" value="1"/>
</dbReference>
<dbReference type="PANTHER" id="PTHR11145">
    <property type="entry name" value="BTB/POZ DOMAIN-CONTAINING ADAPTER FOR CUL3-MEDIATED RHOA DEGRADATION PROTEIN FAMILY MEMBER"/>
    <property type="match status" value="1"/>
</dbReference>
<organism evidence="2 3">
    <name type="scientific">Mesorhabditis belari</name>
    <dbReference type="NCBI Taxonomy" id="2138241"/>
    <lineage>
        <taxon>Eukaryota</taxon>
        <taxon>Metazoa</taxon>
        <taxon>Ecdysozoa</taxon>
        <taxon>Nematoda</taxon>
        <taxon>Chromadorea</taxon>
        <taxon>Rhabditida</taxon>
        <taxon>Rhabditina</taxon>
        <taxon>Rhabditomorpha</taxon>
        <taxon>Rhabditoidea</taxon>
        <taxon>Rhabditidae</taxon>
        <taxon>Mesorhabditinae</taxon>
        <taxon>Mesorhabditis</taxon>
    </lineage>
</organism>
<sequence>MALNEYAGTSNYQTDDLSGEAYIRLNVGGALFQTSSGTLTKRDTMLRAMFSGRIPLRRDADGWVIIDRSGRHFGLVLDFLRDGSIPLPPCRYEVEQILNEAKYYLIQDLAEICSTWLSAQRRSDTTLPSICYLPTVNTKQEVEAIINANKKPVIKFMINRHNNKYSYTSQSDDNILKNLELFDRLCIKFHDRIVFVKDLGSESSEVCQWKFYGKGILRAEVCCTSIVYATDKKQTKVEFPDSKIYDEAMCILRYEEPGLCVRCGGDCSAHSTPTGPHPPRPFDEPP</sequence>
<name>A0AAF3J1V1_9BILA</name>
<dbReference type="InterPro" id="IPR000210">
    <property type="entry name" value="BTB/POZ_dom"/>
</dbReference>
<dbReference type="SMART" id="SM00225">
    <property type="entry name" value="BTB"/>
    <property type="match status" value="1"/>
</dbReference>
<dbReference type="InterPro" id="IPR003131">
    <property type="entry name" value="T1-type_BTB"/>
</dbReference>
<dbReference type="WBParaSite" id="MBELARI_LOCUS10943">
    <property type="protein sequence ID" value="MBELARI_LOCUS10943"/>
    <property type="gene ID" value="MBELARI_LOCUS10943"/>
</dbReference>
<proteinExistence type="predicted"/>
<dbReference type="PANTHER" id="PTHR11145:SF8">
    <property type="entry name" value="RE57120P"/>
    <property type="match status" value="1"/>
</dbReference>
<evidence type="ECO:0000313" key="3">
    <source>
        <dbReference type="WBParaSite" id="MBELARI_LOCUS10943"/>
    </source>
</evidence>
<protein>
    <submittedName>
        <fullName evidence="3">BTB domain-containing protein</fullName>
    </submittedName>
</protein>
<dbReference type="GO" id="GO:0051260">
    <property type="term" value="P:protein homooligomerization"/>
    <property type="evidence" value="ECO:0007669"/>
    <property type="project" value="InterPro"/>
</dbReference>
<dbReference type="Gene3D" id="3.30.710.10">
    <property type="entry name" value="Potassium Channel Kv1.1, Chain A"/>
    <property type="match status" value="1"/>
</dbReference>
<dbReference type="Pfam" id="PF02214">
    <property type="entry name" value="BTB_2"/>
    <property type="match status" value="1"/>
</dbReference>
<accession>A0AAF3J1V1</accession>
<evidence type="ECO:0000313" key="2">
    <source>
        <dbReference type="Proteomes" id="UP000887575"/>
    </source>
</evidence>
<dbReference type="InterPro" id="IPR011333">
    <property type="entry name" value="SKP1/BTB/POZ_sf"/>
</dbReference>